<reference evidence="2" key="5">
    <citation type="submission" date="2025-09" db="UniProtKB">
        <authorList>
            <consortium name="Ensembl"/>
        </authorList>
    </citation>
    <scope>IDENTIFICATION</scope>
</reference>
<evidence type="ECO:0000313" key="2">
    <source>
        <dbReference type="Ensembl" id="ENSCMIP00000020390.1"/>
    </source>
</evidence>
<feature type="compositionally biased region" description="Acidic residues" evidence="1">
    <location>
        <begin position="1"/>
        <end position="17"/>
    </location>
</feature>
<dbReference type="Proteomes" id="UP000314986">
    <property type="component" value="Unassembled WGS sequence"/>
</dbReference>
<evidence type="ECO:0000313" key="3">
    <source>
        <dbReference type="Proteomes" id="UP000314986"/>
    </source>
</evidence>
<dbReference type="GO" id="GO:0010972">
    <property type="term" value="P:negative regulation of G2/M transition of mitotic cell cycle"/>
    <property type="evidence" value="ECO:0007669"/>
    <property type="project" value="TreeGrafter"/>
</dbReference>
<reference evidence="3" key="1">
    <citation type="journal article" date="2006" name="Science">
        <title>Ancient noncoding elements conserved in the human genome.</title>
        <authorList>
            <person name="Venkatesh B."/>
            <person name="Kirkness E.F."/>
            <person name="Loh Y.H."/>
            <person name="Halpern A.L."/>
            <person name="Lee A.P."/>
            <person name="Johnson J."/>
            <person name="Dandona N."/>
            <person name="Viswanathan L.D."/>
            <person name="Tay A."/>
            <person name="Venter J.C."/>
            <person name="Strausberg R.L."/>
            <person name="Brenner S."/>
        </authorList>
    </citation>
    <scope>NUCLEOTIDE SEQUENCE [LARGE SCALE GENOMIC DNA]</scope>
</reference>
<dbReference type="Ensembl" id="ENSCMIT00000020764.1">
    <property type="protein sequence ID" value="ENSCMIP00000020390.1"/>
    <property type="gene ID" value="ENSCMIG00000009400.1"/>
</dbReference>
<evidence type="ECO:0008006" key="4">
    <source>
        <dbReference type="Google" id="ProtNLM"/>
    </source>
</evidence>
<proteinExistence type="predicted"/>
<dbReference type="GeneTree" id="ENSGT00390000003299"/>
<keyword evidence="3" id="KW-1185">Reference proteome</keyword>
<evidence type="ECO:0000256" key="1">
    <source>
        <dbReference type="SAM" id="MobiDB-lite"/>
    </source>
</evidence>
<dbReference type="InterPro" id="IPR026187">
    <property type="entry name" value="Aven"/>
</dbReference>
<protein>
    <recommendedName>
        <fullName evidence="4">Cell death regulator Aven</fullName>
    </recommendedName>
</protein>
<dbReference type="AlphaFoldDB" id="A0A4W3HYP4"/>
<organism evidence="2 3">
    <name type="scientific">Callorhinchus milii</name>
    <name type="common">Ghost shark</name>
    <dbReference type="NCBI Taxonomy" id="7868"/>
    <lineage>
        <taxon>Eukaryota</taxon>
        <taxon>Metazoa</taxon>
        <taxon>Chordata</taxon>
        <taxon>Craniata</taxon>
        <taxon>Vertebrata</taxon>
        <taxon>Chondrichthyes</taxon>
        <taxon>Holocephali</taxon>
        <taxon>Chimaeriformes</taxon>
        <taxon>Callorhinchidae</taxon>
        <taxon>Callorhinchus</taxon>
    </lineage>
</organism>
<dbReference type="PANTHER" id="PTHR16524:SF2">
    <property type="entry name" value="CELL DEATH REGULATOR AVEN"/>
    <property type="match status" value="1"/>
</dbReference>
<reference evidence="3" key="2">
    <citation type="journal article" date="2007" name="PLoS Biol.">
        <title>Survey sequencing and comparative analysis of the elephant shark (Callorhinchus milii) genome.</title>
        <authorList>
            <person name="Venkatesh B."/>
            <person name="Kirkness E.F."/>
            <person name="Loh Y.H."/>
            <person name="Halpern A.L."/>
            <person name="Lee A.P."/>
            <person name="Johnson J."/>
            <person name="Dandona N."/>
            <person name="Viswanathan L.D."/>
            <person name="Tay A."/>
            <person name="Venter J.C."/>
            <person name="Strausberg R.L."/>
            <person name="Brenner S."/>
        </authorList>
    </citation>
    <scope>NUCLEOTIDE SEQUENCE [LARGE SCALE GENOMIC DNA]</scope>
</reference>
<sequence>MCTGNDEDDVDTKEEENEPNKFSRRKIVSNWDKYKTKEKEEVEESVRGADFNVLLSSAGDSFAQFRFAEEKEWEVDIASNKQMSPLFVDCQALAQSLQELPISLRLNLEAELVQYYLIFILNLPTLSNCLLHVASFDRLF</sequence>
<accession>A0A4W3HYP4</accession>
<reference evidence="2" key="4">
    <citation type="submission" date="2025-08" db="UniProtKB">
        <authorList>
            <consortium name="Ensembl"/>
        </authorList>
    </citation>
    <scope>IDENTIFICATION</scope>
</reference>
<reference evidence="3" key="3">
    <citation type="journal article" date="2014" name="Nature">
        <title>Elephant shark genome provides unique insights into gnathostome evolution.</title>
        <authorList>
            <consortium name="International Elephant Shark Genome Sequencing Consortium"/>
            <person name="Venkatesh B."/>
            <person name="Lee A.P."/>
            <person name="Ravi V."/>
            <person name="Maurya A.K."/>
            <person name="Lian M.M."/>
            <person name="Swann J.B."/>
            <person name="Ohta Y."/>
            <person name="Flajnik M.F."/>
            <person name="Sutoh Y."/>
            <person name="Kasahara M."/>
            <person name="Hoon S."/>
            <person name="Gangu V."/>
            <person name="Roy S.W."/>
            <person name="Irimia M."/>
            <person name="Korzh V."/>
            <person name="Kondrychyn I."/>
            <person name="Lim Z.W."/>
            <person name="Tay B.H."/>
            <person name="Tohari S."/>
            <person name="Kong K.W."/>
            <person name="Ho S."/>
            <person name="Lorente-Galdos B."/>
            <person name="Quilez J."/>
            <person name="Marques-Bonet T."/>
            <person name="Raney B.J."/>
            <person name="Ingham P.W."/>
            <person name="Tay A."/>
            <person name="Hillier L.W."/>
            <person name="Minx P."/>
            <person name="Boehm T."/>
            <person name="Wilson R.K."/>
            <person name="Brenner S."/>
            <person name="Warren W.C."/>
        </authorList>
    </citation>
    <scope>NUCLEOTIDE SEQUENCE [LARGE SCALE GENOMIC DNA]</scope>
</reference>
<gene>
    <name evidence="2" type="primary">aven</name>
</gene>
<name>A0A4W3HYP4_CALMI</name>
<feature type="region of interest" description="Disordered" evidence="1">
    <location>
        <begin position="1"/>
        <end position="21"/>
    </location>
</feature>
<dbReference type="PANTHER" id="PTHR16524">
    <property type="entry name" value="CELL DEATH REGULATOR AVEN"/>
    <property type="match status" value="1"/>
</dbReference>